<comment type="function">
    <text evidence="8">Acts as a component of the translation initiation factor 2B (eIF2B) complex, which catalyzes the exchange of GDP for GTP on the eukaryotic initiation factor 2 (eIF2) complex gamma subunit. Its guanine nucleotide exchange factor activity is repressed when bound to eIF2 complex phosphorylated on the alpha subunit, thereby limiting the amount of methionyl-initiator methionine tRNA available to the ribosome and consequently global translation is repressed.</text>
</comment>
<evidence type="ECO:0000313" key="13">
    <source>
        <dbReference type="EMBL" id="TNM98260.1"/>
    </source>
</evidence>
<dbReference type="SUPFAM" id="SSF53448">
    <property type="entry name" value="Nucleotide-diphospho-sugar transferases"/>
    <property type="match status" value="1"/>
</dbReference>
<dbReference type="Gene3D" id="3.90.550.10">
    <property type="entry name" value="Spore Coat Polysaccharide Biosynthesis Protein SpsA, Chain A"/>
    <property type="match status" value="1"/>
</dbReference>
<evidence type="ECO:0000259" key="11">
    <source>
        <dbReference type="Pfam" id="PF00483"/>
    </source>
</evidence>
<dbReference type="CDD" id="cd04198">
    <property type="entry name" value="eIF-2B_gamma_N"/>
    <property type="match status" value="1"/>
</dbReference>
<keyword evidence="5" id="KW-0648">Protein biosynthesis</keyword>
<dbReference type="Pfam" id="PF25084">
    <property type="entry name" value="LbH_EIF2B"/>
    <property type="match status" value="1"/>
</dbReference>
<dbReference type="EMBL" id="SWLE01000007">
    <property type="protein sequence ID" value="TNM98260.1"/>
    <property type="molecule type" value="Genomic_DNA"/>
</dbReference>
<dbReference type="InterPro" id="IPR056764">
    <property type="entry name" value="LbH_EIF2B3/5"/>
</dbReference>
<dbReference type="FunFam" id="2.160.10.10:FF:000031">
    <property type="entry name" value="Translation initiation factor eIF-2B subunit gamma"/>
    <property type="match status" value="1"/>
</dbReference>
<feature type="domain" description="Nucleotidyl transferase" evidence="11">
    <location>
        <begin position="5"/>
        <end position="136"/>
    </location>
</feature>
<keyword evidence="4" id="KW-0396">Initiation factor</keyword>
<evidence type="ECO:0000313" key="14">
    <source>
        <dbReference type="Proteomes" id="UP000516260"/>
    </source>
</evidence>
<evidence type="ECO:0000256" key="6">
    <source>
        <dbReference type="ARBA" id="ARBA00044196"/>
    </source>
</evidence>
<name>A0A4Z2C3I9_9TELE</name>
<dbReference type="InterPro" id="IPR005835">
    <property type="entry name" value="NTP_transferase_dom"/>
</dbReference>
<evidence type="ECO:0000256" key="9">
    <source>
        <dbReference type="ARBA" id="ARBA00046432"/>
    </source>
</evidence>
<dbReference type="GO" id="GO:0002183">
    <property type="term" value="P:cytoplasmic translational initiation"/>
    <property type="evidence" value="ECO:0007669"/>
    <property type="project" value="TreeGrafter"/>
</dbReference>
<reference evidence="13 14" key="1">
    <citation type="submission" date="2019-04" db="EMBL/GenBank/DDBJ databases">
        <title>The sequence and de novo assembly of Takifugu bimaculatus genome using PacBio and Hi-C technologies.</title>
        <authorList>
            <person name="Xu P."/>
            <person name="Liu B."/>
            <person name="Zhou Z."/>
        </authorList>
    </citation>
    <scope>NUCLEOTIDE SEQUENCE [LARGE SCALE GENOMIC DNA]</scope>
    <source>
        <strain evidence="13">TB-2018</strain>
        <tissue evidence="13">Muscle</tissue>
    </source>
</reference>
<evidence type="ECO:0000256" key="2">
    <source>
        <dbReference type="ARBA" id="ARBA00007878"/>
    </source>
</evidence>
<dbReference type="PANTHER" id="PTHR45989">
    <property type="entry name" value="TRANSLATION INITIATION FACTOR EIF-2B SUBUNIT GAMMA"/>
    <property type="match status" value="1"/>
</dbReference>
<evidence type="ECO:0000256" key="7">
    <source>
        <dbReference type="ARBA" id="ARBA00044229"/>
    </source>
</evidence>
<dbReference type="InterPro" id="IPR029044">
    <property type="entry name" value="Nucleotide-diphossugar_trans"/>
</dbReference>
<sequence>MELQAVLMAAGGGSRMTDLTYNTPKAMLPVGNKPLIWYPLNLLERVGFEEVIVITTKEVQKMMSTDPKMKLDMRIKLDVECIQDDSDMGTADALRHIQRKIKTDVLVVSCDLITDVALHEVVDLFRAHNATMAMLMSRAHEFTETVPGQKGKKKTAEQRDFVGVDETGTRLLFMANEADLEDGLSIRNSILRKHPKMLLRTGLVDAHLYCLKKAVLDFLADNKFISSIRGELVPYLVRKQFSKMTNFQKSKDDTAEQKNQKLKEGSTNHELLISSRDERLLQLAQERSCWNDHRGDMCEVYHGGTLRCYVHVVDQGLCYRVNTLAAYMEANRSAPKLCEEPPVHQSAVVSERCQMGSDSIIGAQCQIADKTSIKRSTIGNGTTVRERVKVTNSIIMHGVTVEEGCNIHGSVICSNAVIGRGADLKYCLVGNGQRIQAEAERTNEVIVGTDQLMEI</sequence>
<dbReference type="PANTHER" id="PTHR45989:SF1">
    <property type="entry name" value="TRANSLATION INITIATION FACTOR EIF-2B SUBUNIT GAMMA"/>
    <property type="match status" value="1"/>
</dbReference>
<evidence type="ECO:0000256" key="4">
    <source>
        <dbReference type="ARBA" id="ARBA00022540"/>
    </source>
</evidence>
<dbReference type="Gene3D" id="2.160.10.10">
    <property type="entry name" value="Hexapeptide repeat proteins"/>
    <property type="match status" value="1"/>
</dbReference>
<dbReference type="Pfam" id="PF00483">
    <property type="entry name" value="NTP_transferase"/>
    <property type="match status" value="1"/>
</dbReference>
<comment type="caution">
    <text evidence="13">The sequence shown here is derived from an EMBL/GenBank/DDBJ whole genome shotgun (WGS) entry which is preliminary data.</text>
</comment>
<evidence type="ECO:0000256" key="8">
    <source>
        <dbReference type="ARBA" id="ARBA00045373"/>
    </source>
</evidence>
<protein>
    <recommendedName>
        <fullName evidence="6">Translation initiation factor eIF2B subunit gamma</fullName>
    </recommendedName>
    <alternativeName>
        <fullName evidence="7">eIF2B GDP-GTP exchange factor subunit gamma</fullName>
    </alternativeName>
</protein>
<feature type="domain" description="EIF2B subunit epsilon/gamma LbH" evidence="12">
    <location>
        <begin position="345"/>
        <end position="438"/>
    </location>
</feature>
<keyword evidence="14" id="KW-1185">Reference proteome</keyword>
<feature type="compositionally biased region" description="Basic and acidic residues" evidence="10">
    <location>
        <begin position="249"/>
        <end position="267"/>
    </location>
</feature>
<dbReference type="GO" id="GO:0005085">
    <property type="term" value="F:guanyl-nucleotide exchange factor activity"/>
    <property type="evidence" value="ECO:0007669"/>
    <property type="project" value="TreeGrafter"/>
</dbReference>
<evidence type="ECO:0000259" key="12">
    <source>
        <dbReference type="Pfam" id="PF25084"/>
    </source>
</evidence>
<gene>
    <name evidence="13" type="ORF">fugu_014506</name>
</gene>
<comment type="similarity">
    <text evidence="2">Belongs to the eIF-2B gamma/epsilon subunits family.</text>
</comment>
<accession>A0A4Z2C3I9</accession>
<evidence type="ECO:0000256" key="5">
    <source>
        <dbReference type="ARBA" id="ARBA00022917"/>
    </source>
</evidence>
<dbReference type="CDD" id="cd04652">
    <property type="entry name" value="LbH_eIF2B_gamma_C"/>
    <property type="match status" value="1"/>
</dbReference>
<dbReference type="Proteomes" id="UP000516260">
    <property type="component" value="Chromosome 15"/>
</dbReference>
<dbReference type="GO" id="GO:0003743">
    <property type="term" value="F:translation initiation factor activity"/>
    <property type="evidence" value="ECO:0007669"/>
    <property type="project" value="UniProtKB-KW"/>
</dbReference>
<comment type="subunit">
    <text evidence="9">Component of the translation initiation factor 2B (eIF2B) complex which is a heterodecamer of two sets of five different subunits: alpha, beta, gamma, delta and epsilon. Subunits alpha, beta and delta comprise a regulatory subcomplex and subunits epsilon and gamma comprise a catalytic subcomplex. Within the complex, the hexameric regulatory complex resides at the center, with the two heterodimeric catalytic subcomplexes bound on opposite sides.</text>
</comment>
<evidence type="ECO:0000256" key="3">
    <source>
        <dbReference type="ARBA" id="ARBA00022490"/>
    </source>
</evidence>
<feature type="region of interest" description="Disordered" evidence="10">
    <location>
        <begin position="248"/>
        <end position="267"/>
    </location>
</feature>
<evidence type="ECO:0000256" key="10">
    <source>
        <dbReference type="SAM" id="MobiDB-lite"/>
    </source>
</evidence>
<dbReference type="GO" id="GO:0005829">
    <property type="term" value="C:cytosol"/>
    <property type="evidence" value="ECO:0007669"/>
    <property type="project" value="UniProtKB-SubCell"/>
</dbReference>
<dbReference type="InterPro" id="IPR051960">
    <property type="entry name" value="eIF2B_gamma"/>
</dbReference>
<proteinExistence type="inferred from homology"/>
<organism evidence="13 14">
    <name type="scientific">Takifugu bimaculatus</name>
    <dbReference type="NCBI Taxonomy" id="433685"/>
    <lineage>
        <taxon>Eukaryota</taxon>
        <taxon>Metazoa</taxon>
        <taxon>Chordata</taxon>
        <taxon>Craniata</taxon>
        <taxon>Vertebrata</taxon>
        <taxon>Euteleostomi</taxon>
        <taxon>Actinopterygii</taxon>
        <taxon>Neopterygii</taxon>
        <taxon>Teleostei</taxon>
        <taxon>Neoteleostei</taxon>
        <taxon>Acanthomorphata</taxon>
        <taxon>Eupercaria</taxon>
        <taxon>Tetraodontiformes</taxon>
        <taxon>Tetradontoidea</taxon>
        <taxon>Tetraodontidae</taxon>
        <taxon>Takifugu</taxon>
    </lineage>
</organism>
<comment type="subcellular location">
    <subcellularLocation>
        <location evidence="1">Cytoplasm</location>
        <location evidence="1">Cytosol</location>
    </subcellularLocation>
</comment>
<keyword evidence="3" id="KW-0963">Cytoplasm</keyword>
<dbReference type="GO" id="GO:0005851">
    <property type="term" value="C:eukaryotic translation initiation factor 2B complex"/>
    <property type="evidence" value="ECO:0007669"/>
    <property type="project" value="TreeGrafter"/>
</dbReference>
<evidence type="ECO:0000256" key="1">
    <source>
        <dbReference type="ARBA" id="ARBA00004514"/>
    </source>
</evidence>
<dbReference type="AlphaFoldDB" id="A0A4Z2C3I9"/>